<evidence type="ECO:0000313" key="2">
    <source>
        <dbReference type="EMBL" id="MBU9736291.1"/>
    </source>
</evidence>
<name>A0A949NDS2_9FIRM</name>
<sequence>MKKMQWVSICVLIVTVLVMVVNKFIFHLPDWLIRTDGIVMLIGVITVSYSTVKIQKGKQ</sequence>
<keyword evidence="3" id="KW-1185">Reference proteome</keyword>
<keyword evidence="1" id="KW-0472">Membrane</keyword>
<protein>
    <submittedName>
        <fullName evidence="2">Uncharacterized protein</fullName>
    </submittedName>
</protein>
<keyword evidence="1" id="KW-0812">Transmembrane</keyword>
<feature type="transmembrane region" description="Helical" evidence="1">
    <location>
        <begin position="7"/>
        <end position="25"/>
    </location>
</feature>
<comment type="caution">
    <text evidence="2">The sequence shown here is derived from an EMBL/GenBank/DDBJ whole genome shotgun (WGS) entry which is preliminary data.</text>
</comment>
<reference evidence="2" key="1">
    <citation type="submission" date="2021-06" db="EMBL/GenBank/DDBJ databases">
        <title>Description of novel taxa of the family Lachnospiraceae.</title>
        <authorList>
            <person name="Chaplin A.V."/>
            <person name="Sokolova S.R."/>
            <person name="Pikina A.P."/>
            <person name="Korzhanova M."/>
            <person name="Belova V."/>
            <person name="Korostin D."/>
            <person name="Efimov B.A."/>
        </authorList>
    </citation>
    <scope>NUCLEOTIDE SEQUENCE</scope>
    <source>
        <strain evidence="2">ASD5720</strain>
    </source>
</reference>
<dbReference type="Proteomes" id="UP000712157">
    <property type="component" value="Unassembled WGS sequence"/>
</dbReference>
<dbReference type="EMBL" id="JAHQCW010000008">
    <property type="protein sequence ID" value="MBU9736291.1"/>
    <property type="molecule type" value="Genomic_DNA"/>
</dbReference>
<keyword evidence="1" id="KW-1133">Transmembrane helix</keyword>
<proteinExistence type="predicted"/>
<feature type="transmembrane region" description="Helical" evidence="1">
    <location>
        <begin position="31"/>
        <end position="52"/>
    </location>
</feature>
<evidence type="ECO:0000313" key="3">
    <source>
        <dbReference type="Proteomes" id="UP000712157"/>
    </source>
</evidence>
<dbReference type="RefSeq" id="WP_238721187.1">
    <property type="nucleotide sequence ID" value="NZ_JAHQCW010000008.1"/>
</dbReference>
<organism evidence="2 3">
    <name type="scientific">Diplocloster agilis</name>
    <dbReference type="NCBI Taxonomy" id="2850323"/>
    <lineage>
        <taxon>Bacteria</taxon>
        <taxon>Bacillati</taxon>
        <taxon>Bacillota</taxon>
        <taxon>Clostridia</taxon>
        <taxon>Lachnospirales</taxon>
        <taxon>Lachnospiraceae</taxon>
        <taxon>Diplocloster</taxon>
    </lineage>
</organism>
<accession>A0A949NDS2</accession>
<gene>
    <name evidence="2" type="ORF">KTH89_07050</name>
</gene>
<dbReference type="AlphaFoldDB" id="A0A949NDS2"/>
<evidence type="ECO:0000256" key="1">
    <source>
        <dbReference type="SAM" id="Phobius"/>
    </source>
</evidence>